<dbReference type="SUPFAM" id="SSF103473">
    <property type="entry name" value="MFS general substrate transporter"/>
    <property type="match status" value="1"/>
</dbReference>
<keyword evidence="6 8" id="KW-1133">Transmembrane helix</keyword>
<dbReference type="RefSeq" id="WP_124999904.1">
    <property type="nucleotide sequence ID" value="NZ_BHYK01000007.1"/>
</dbReference>
<accession>A0A401UKC0</accession>
<dbReference type="CDD" id="cd17320">
    <property type="entry name" value="MFS_MdfA_MDR_like"/>
    <property type="match status" value="1"/>
</dbReference>
<dbReference type="EMBL" id="BHYK01000007">
    <property type="protein sequence ID" value="GCD09978.1"/>
    <property type="molecule type" value="Genomic_DNA"/>
</dbReference>
<dbReference type="Proteomes" id="UP000287872">
    <property type="component" value="Unassembled WGS sequence"/>
</dbReference>
<dbReference type="PANTHER" id="PTHR23502:SF132">
    <property type="entry name" value="POLYAMINE TRANSPORTER 2-RELATED"/>
    <property type="match status" value="1"/>
</dbReference>
<dbReference type="InterPro" id="IPR036259">
    <property type="entry name" value="MFS_trans_sf"/>
</dbReference>
<dbReference type="InterPro" id="IPR004812">
    <property type="entry name" value="Efflux_drug-R_Bcr/CmlA"/>
</dbReference>
<dbReference type="Pfam" id="PF07690">
    <property type="entry name" value="MFS_1"/>
    <property type="match status" value="1"/>
</dbReference>
<feature type="transmembrane region" description="Helical" evidence="8">
    <location>
        <begin position="290"/>
        <end position="311"/>
    </location>
</feature>
<comment type="subcellular location">
    <subcellularLocation>
        <location evidence="1 8">Cell membrane</location>
        <topology evidence="1 8">Multi-pass membrane protein</topology>
    </subcellularLocation>
</comment>
<dbReference type="PROSITE" id="PS50850">
    <property type="entry name" value="MFS"/>
    <property type="match status" value="1"/>
</dbReference>
<evidence type="ECO:0000313" key="11">
    <source>
        <dbReference type="Proteomes" id="UP000287872"/>
    </source>
</evidence>
<feature type="transmembrane region" description="Helical" evidence="8">
    <location>
        <begin position="349"/>
        <end position="370"/>
    </location>
</feature>
<feature type="transmembrane region" description="Helical" evidence="8">
    <location>
        <begin position="175"/>
        <end position="195"/>
    </location>
</feature>
<keyword evidence="11" id="KW-1185">Reference proteome</keyword>
<feature type="transmembrane region" description="Helical" evidence="8">
    <location>
        <begin position="376"/>
        <end position="397"/>
    </location>
</feature>
<protein>
    <recommendedName>
        <fullName evidence="8">Bcr/CflA family efflux transporter</fullName>
    </recommendedName>
</protein>
<keyword evidence="3 8" id="KW-0813">Transport</keyword>
<comment type="similarity">
    <text evidence="2 8">Belongs to the major facilitator superfamily. Bcr/CmlA family.</text>
</comment>
<evidence type="ECO:0000256" key="1">
    <source>
        <dbReference type="ARBA" id="ARBA00004651"/>
    </source>
</evidence>
<sequence length="421" mass="46297">MKSRPIMHDNKEKTQKYLGDTGLIIFITFLSAFIPLSTDIYLPALPRMVESFNTTASLVNLTLIFFFIFYALGTLFWGPLSDKYGRKRVLIIGLSIYSIASILCIFSVNVYQLIFFRILQSIGCGAATAVSTAIVKDVYNGRRRLTIIALVQSMGMLSPIISPVIGAMILSVLSWRGVFVVLSIIGVLALAGSIAMEETIEVRYTGSIFSSLGRLRVVAKNKSFISLLIIFSMISIATMSFISASSYIYVDGFGVSEKVYSYYFALNAVFFLLGPLLYIKLSKIYNSNSIITVGYIVTSISGLLICTIGNISPLFFALALIPASFFGSIMGPARTNLMLEQLQGDTGAASSLMSCAFTFYGSIGMLMISLNFTNKIVVMGLMYLIIGLISLTLWLIISKKPYIKQVSYQTEVAKESVEQLF</sequence>
<evidence type="ECO:0000256" key="3">
    <source>
        <dbReference type="ARBA" id="ARBA00022448"/>
    </source>
</evidence>
<evidence type="ECO:0000256" key="5">
    <source>
        <dbReference type="ARBA" id="ARBA00022692"/>
    </source>
</evidence>
<dbReference type="GO" id="GO:0042910">
    <property type="term" value="F:xenobiotic transmembrane transporter activity"/>
    <property type="evidence" value="ECO:0007669"/>
    <property type="project" value="InterPro"/>
</dbReference>
<feature type="domain" description="Major facilitator superfamily (MFS) profile" evidence="9">
    <location>
        <begin position="23"/>
        <end position="402"/>
    </location>
</feature>
<dbReference type="InterPro" id="IPR020846">
    <property type="entry name" value="MFS_dom"/>
</dbReference>
<feature type="transmembrane region" description="Helical" evidence="8">
    <location>
        <begin position="260"/>
        <end position="278"/>
    </location>
</feature>
<comment type="caution">
    <text evidence="10">The sequence shown here is derived from an EMBL/GenBank/DDBJ whole genome shotgun (WGS) entry which is preliminary data.</text>
</comment>
<name>A0A401UKC0_9CLOT</name>
<proteinExistence type="inferred from homology"/>
<feature type="transmembrane region" description="Helical" evidence="8">
    <location>
        <begin position="317"/>
        <end position="337"/>
    </location>
</feature>
<dbReference type="Gene3D" id="1.20.1720.10">
    <property type="entry name" value="Multidrug resistance protein D"/>
    <property type="match status" value="1"/>
</dbReference>
<evidence type="ECO:0000256" key="8">
    <source>
        <dbReference type="RuleBase" id="RU365088"/>
    </source>
</evidence>
<keyword evidence="7 8" id="KW-0472">Membrane</keyword>
<gene>
    <name evidence="10" type="ORF">Ctaglu_16010</name>
</gene>
<organism evidence="10 11">
    <name type="scientific">Clostridium tagluense</name>
    <dbReference type="NCBI Taxonomy" id="360422"/>
    <lineage>
        <taxon>Bacteria</taxon>
        <taxon>Bacillati</taxon>
        <taxon>Bacillota</taxon>
        <taxon>Clostridia</taxon>
        <taxon>Eubacteriales</taxon>
        <taxon>Clostridiaceae</taxon>
        <taxon>Clostridium</taxon>
    </lineage>
</organism>
<feature type="transmembrane region" description="Helical" evidence="8">
    <location>
        <begin position="21"/>
        <end position="38"/>
    </location>
</feature>
<dbReference type="PANTHER" id="PTHR23502">
    <property type="entry name" value="MAJOR FACILITATOR SUPERFAMILY"/>
    <property type="match status" value="1"/>
</dbReference>
<dbReference type="OrthoDB" id="9800416at2"/>
<dbReference type="InterPro" id="IPR011701">
    <property type="entry name" value="MFS"/>
</dbReference>
<evidence type="ECO:0000256" key="4">
    <source>
        <dbReference type="ARBA" id="ARBA00022475"/>
    </source>
</evidence>
<evidence type="ECO:0000259" key="9">
    <source>
        <dbReference type="PROSITE" id="PS50850"/>
    </source>
</evidence>
<feature type="transmembrane region" description="Helical" evidence="8">
    <location>
        <begin position="58"/>
        <end position="77"/>
    </location>
</feature>
<dbReference type="GO" id="GO:1990961">
    <property type="term" value="P:xenobiotic detoxification by transmembrane export across the plasma membrane"/>
    <property type="evidence" value="ECO:0007669"/>
    <property type="project" value="InterPro"/>
</dbReference>
<keyword evidence="5 8" id="KW-0812">Transmembrane</keyword>
<feature type="transmembrane region" description="Helical" evidence="8">
    <location>
        <begin position="147"/>
        <end position="169"/>
    </location>
</feature>
<reference evidence="10 11" key="1">
    <citation type="submission" date="2018-11" db="EMBL/GenBank/DDBJ databases">
        <title>Genome sequencing and assembly of Clostridium tagluense strain A121.</title>
        <authorList>
            <person name="Murakami T."/>
            <person name="Segawa T."/>
            <person name="Shcherbakova V.A."/>
            <person name="Mori H."/>
            <person name="Yoshimura Y."/>
        </authorList>
    </citation>
    <scope>NUCLEOTIDE SEQUENCE [LARGE SCALE GENOMIC DNA]</scope>
    <source>
        <strain evidence="10 11">A121</strain>
    </source>
</reference>
<feature type="transmembrane region" description="Helical" evidence="8">
    <location>
        <begin position="89"/>
        <end position="108"/>
    </location>
</feature>
<keyword evidence="4 8" id="KW-1003">Cell membrane</keyword>
<dbReference type="GO" id="GO:0005886">
    <property type="term" value="C:plasma membrane"/>
    <property type="evidence" value="ECO:0007669"/>
    <property type="project" value="UniProtKB-SubCell"/>
</dbReference>
<feature type="transmembrane region" description="Helical" evidence="8">
    <location>
        <begin position="114"/>
        <end position="135"/>
    </location>
</feature>
<evidence type="ECO:0000256" key="7">
    <source>
        <dbReference type="ARBA" id="ARBA00023136"/>
    </source>
</evidence>
<evidence type="ECO:0000256" key="2">
    <source>
        <dbReference type="ARBA" id="ARBA00006236"/>
    </source>
</evidence>
<evidence type="ECO:0000313" key="10">
    <source>
        <dbReference type="EMBL" id="GCD09978.1"/>
    </source>
</evidence>
<dbReference type="AlphaFoldDB" id="A0A401UKC0"/>
<evidence type="ECO:0000256" key="6">
    <source>
        <dbReference type="ARBA" id="ARBA00022989"/>
    </source>
</evidence>
<dbReference type="NCBIfam" id="TIGR00710">
    <property type="entry name" value="efflux_Bcr_CflA"/>
    <property type="match status" value="1"/>
</dbReference>
<feature type="transmembrane region" description="Helical" evidence="8">
    <location>
        <begin position="224"/>
        <end position="248"/>
    </location>
</feature>